<accession>A0AAV7TM34</accession>
<evidence type="ECO:0000256" key="1">
    <source>
        <dbReference type="SAM" id="MobiDB-lite"/>
    </source>
</evidence>
<proteinExistence type="predicted"/>
<reference evidence="2" key="1">
    <citation type="journal article" date="2022" name="bioRxiv">
        <title>Sequencing and chromosome-scale assembly of the giantPleurodeles waltlgenome.</title>
        <authorList>
            <person name="Brown T."/>
            <person name="Elewa A."/>
            <person name="Iarovenko S."/>
            <person name="Subramanian E."/>
            <person name="Araus A.J."/>
            <person name="Petzold A."/>
            <person name="Susuki M."/>
            <person name="Suzuki K.-i.T."/>
            <person name="Hayashi T."/>
            <person name="Toyoda A."/>
            <person name="Oliveira C."/>
            <person name="Osipova E."/>
            <person name="Leigh N.D."/>
            <person name="Simon A."/>
            <person name="Yun M.H."/>
        </authorList>
    </citation>
    <scope>NUCLEOTIDE SEQUENCE</scope>
    <source>
        <strain evidence="2">20211129_DDA</strain>
        <tissue evidence="2">Liver</tissue>
    </source>
</reference>
<organism evidence="2 3">
    <name type="scientific">Pleurodeles waltl</name>
    <name type="common">Iberian ribbed newt</name>
    <dbReference type="NCBI Taxonomy" id="8319"/>
    <lineage>
        <taxon>Eukaryota</taxon>
        <taxon>Metazoa</taxon>
        <taxon>Chordata</taxon>
        <taxon>Craniata</taxon>
        <taxon>Vertebrata</taxon>
        <taxon>Euteleostomi</taxon>
        <taxon>Amphibia</taxon>
        <taxon>Batrachia</taxon>
        <taxon>Caudata</taxon>
        <taxon>Salamandroidea</taxon>
        <taxon>Salamandridae</taxon>
        <taxon>Pleurodelinae</taxon>
        <taxon>Pleurodeles</taxon>
    </lineage>
</organism>
<evidence type="ECO:0000313" key="3">
    <source>
        <dbReference type="Proteomes" id="UP001066276"/>
    </source>
</evidence>
<keyword evidence="3" id="KW-1185">Reference proteome</keyword>
<gene>
    <name evidence="2" type="ORF">NDU88_002904</name>
</gene>
<protein>
    <submittedName>
        <fullName evidence="2">Uncharacterized protein</fullName>
    </submittedName>
</protein>
<dbReference type="Proteomes" id="UP001066276">
    <property type="component" value="Chromosome 3_2"/>
</dbReference>
<dbReference type="EMBL" id="JANPWB010000006">
    <property type="protein sequence ID" value="KAJ1177652.1"/>
    <property type="molecule type" value="Genomic_DNA"/>
</dbReference>
<name>A0AAV7TM34_PLEWA</name>
<evidence type="ECO:0000313" key="2">
    <source>
        <dbReference type="EMBL" id="KAJ1177652.1"/>
    </source>
</evidence>
<comment type="caution">
    <text evidence="2">The sequence shown here is derived from an EMBL/GenBank/DDBJ whole genome shotgun (WGS) entry which is preliminary data.</text>
</comment>
<dbReference type="AlphaFoldDB" id="A0AAV7TM34"/>
<feature type="region of interest" description="Disordered" evidence="1">
    <location>
        <begin position="25"/>
        <end position="111"/>
    </location>
</feature>
<sequence>MDPRNPNKHKTDGSTAISGLRALIRGERLLEPPTPWHPEDGGPRPAGRAVSIASVSGRACEPRSNLPHKNPGPSFPHQRVGNYNNKNSFMEPGCRTQPDSELRPQSPWDGS</sequence>